<dbReference type="PANTHER" id="PTHR43383:SF2">
    <property type="entry name" value="AMIDOHYDROLASE 2 FAMILY PROTEIN"/>
    <property type="match status" value="1"/>
</dbReference>
<dbReference type="SUPFAM" id="SSF51556">
    <property type="entry name" value="Metallo-dependent hydrolases"/>
    <property type="match status" value="1"/>
</dbReference>
<dbReference type="Proteomes" id="UP000653674">
    <property type="component" value="Unassembled WGS sequence"/>
</dbReference>
<gene>
    <name evidence="2" type="ORF">Pfl04_48990</name>
</gene>
<dbReference type="Pfam" id="PF04909">
    <property type="entry name" value="Amidohydro_2"/>
    <property type="match status" value="1"/>
</dbReference>
<accession>A0A8J3LZY3</accession>
<name>A0A8J3LZY3_9ACTN</name>
<dbReference type="InterPro" id="IPR032466">
    <property type="entry name" value="Metal_Hydrolase"/>
</dbReference>
<evidence type="ECO:0000259" key="1">
    <source>
        <dbReference type="Pfam" id="PF04909"/>
    </source>
</evidence>
<proteinExistence type="predicted"/>
<dbReference type="Gene3D" id="3.20.20.140">
    <property type="entry name" value="Metal-dependent hydrolases"/>
    <property type="match status" value="1"/>
</dbReference>
<reference evidence="2" key="1">
    <citation type="submission" date="2021-01" db="EMBL/GenBank/DDBJ databases">
        <title>Whole genome shotgun sequence of Planosporangium flavigriseum NBRC 105377.</title>
        <authorList>
            <person name="Komaki H."/>
            <person name="Tamura T."/>
        </authorList>
    </citation>
    <scope>NUCLEOTIDE SEQUENCE</scope>
    <source>
        <strain evidence="2">NBRC 105377</strain>
    </source>
</reference>
<evidence type="ECO:0000313" key="2">
    <source>
        <dbReference type="EMBL" id="GIG76495.1"/>
    </source>
</evidence>
<keyword evidence="3" id="KW-1185">Reference proteome</keyword>
<organism evidence="2 3">
    <name type="scientific">Planosporangium flavigriseum</name>
    <dbReference type="NCBI Taxonomy" id="373681"/>
    <lineage>
        <taxon>Bacteria</taxon>
        <taxon>Bacillati</taxon>
        <taxon>Actinomycetota</taxon>
        <taxon>Actinomycetes</taxon>
        <taxon>Micromonosporales</taxon>
        <taxon>Micromonosporaceae</taxon>
        <taxon>Planosporangium</taxon>
    </lineage>
</organism>
<dbReference type="GO" id="GO:0016787">
    <property type="term" value="F:hydrolase activity"/>
    <property type="evidence" value="ECO:0007669"/>
    <property type="project" value="InterPro"/>
</dbReference>
<feature type="domain" description="Amidohydrolase-related" evidence="1">
    <location>
        <begin position="145"/>
        <end position="375"/>
    </location>
</feature>
<dbReference type="EMBL" id="BONU01000058">
    <property type="protein sequence ID" value="GIG76495.1"/>
    <property type="molecule type" value="Genomic_DNA"/>
</dbReference>
<sequence>MEKLADVIENLPLVDHHVHGALATAVDRATFEVMITESSVPAPSGTTHFDSQVGFSIRRWCAPLLDLAPHASAEEYLARRDELGNDEVNRRLLAAANVDRYVIETGYQGDATLGLEPMAAASGRPVHEVVRLEAVAEAVARDGVGAAEFAETVRERLAAHAETAVGFKSIVAYRHGFDVDPARPADAEVLLAADRWLREVSASGVARIADPVLLRFLLWQAVDLGKPLQLHVGYGDADLNLHRSNPLLLTEWLRQVEGRLDVLLLHCYPFHREAGYLAQVFPHVYFDVGLALNYVGSRSIAVVAESLELAPFAKQLYSSDAWGPAELHYLGAVNWRRAMTRILGQWVDDGEWSFDDAVRVATMIGSTNARRVYGLPE</sequence>
<evidence type="ECO:0000313" key="3">
    <source>
        <dbReference type="Proteomes" id="UP000653674"/>
    </source>
</evidence>
<dbReference type="InterPro" id="IPR006680">
    <property type="entry name" value="Amidohydro-rel"/>
</dbReference>
<dbReference type="PANTHER" id="PTHR43383">
    <property type="entry name" value="NODULIN 6"/>
    <property type="match status" value="1"/>
</dbReference>
<dbReference type="AlphaFoldDB" id="A0A8J3LZY3"/>
<protein>
    <submittedName>
        <fullName evidence="2">Amidohydrolase</fullName>
    </submittedName>
</protein>
<comment type="caution">
    <text evidence="2">The sequence shown here is derived from an EMBL/GenBank/DDBJ whole genome shotgun (WGS) entry which is preliminary data.</text>
</comment>